<evidence type="ECO:0000256" key="5">
    <source>
        <dbReference type="ARBA" id="ARBA00022691"/>
    </source>
</evidence>
<comment type="similarity">
    <text evidence="9">Belongs to the class-III pyridoxal-phosphate-dependent aminotransferase family. BioA subfamily.</text>
</comment>
<comment type="cofactor">
    <cofactor evidence="1 9">
        <name>pyridoxal 5'-phosphate</name>
        <dbReference type="ChEBI" id="CHEBI:597326"/>
    </cofactor>
</comment>
<evidence type="ECO:0000256" key="9">
    <source>
        <dbReference type="HAMAP-Rule" id="MF_00834"/>
    </source>
</evidence>
<dbReference type="InterPro" id="IPR015421">
    <property type="entry name" value="PyrdxlP-dep_Trfase_major"/>
</dbReference>
<organism evidence="10 11">
    <name type="scientific">Oceanobacter antarcticus</name>
    <dbReference type="NCBI Taxonomy" id="3133425"/>
    <lineage>
        <taxon>Bacteria</taxon>
        <taxon>Pseudomonadati</taxon>
        <taxon>Pseudomonadota</taxon>
        <taxon>Gammaproteobacteria</taxon>
        <taxon>Oceanospirillales</taxon>
        <taxon>Oceanospirillaceae</taxon>
        <taxon>Oceanobacter</taxon>
    </lineage>
</organism>
<dbReference type="InterPro" id="IPR005815">
    <property type="entry name" value="BioA"/>
</dbReference>
<keyword evidence="3 9" id="KW-0032">Aminotransferase</keyword>
<gene>
    <name evidence="9 10" type="primary">bioA</name>
    <name evidence="10" type="ORF">WG929_14995</name>
</gene>
<dbReference type="PIRSF" id="PIRSF000521">
    <property type="entry name" value="Transaminase_4ab_Lys_Orn"/>
    <property type="match status" value="1"/>
</dbReference>
<dbReference type="InterPro" id="IPR005814">
    <property type="entry name" value="Aminotrans_3"/>
</dbReference>
<evidence type="ECO:0000256" key="6">
    <source>
        <dbReference type="ARBA" id="ARBA00022756"/>
    </source>
</evidence>
<dbReference type="Pfam" id="PF00202">
    <property type="entry name" value="Aminotran_3"/>
    <property type="match status" value="1"/>
</dbReference>
<dbReference type="PROSITE" id="PS00600">
    <property type="entry name" value="AA_TRANSFER_CLASS_3"/>
    <property type="match status" value="1"/>
</dbReference>
<comment type="function">
    <text evidence="9">Catalyzes the transfer of the alpha-amino group from S-adenosyl-L-methionine (SAM) to 7-keto-8-aminopelargonic acid (KAPA) to form 7,8-diaminopelargonic acid (DAPA). It is the only aminotransferase known to utilize SAM as an amino donor.</text>
</comment>
<evidence type="ECO:0000256" key="3">
    <source>
        <dbReference type="ARBA" id="ARBA00022576"/>
    </source>
</evidence>
<feature type="binding site" evidence="9">
    <location>
        <position position="423"/>
    </location>
    <ligand>
        <name>substrate</name>
    </ligand>
</feature>
<dbReference type="CDD" id="cd00610">
    <property type="entry name" value="OAT_like"/>
    <property type="match status" value="1"/>
</dbReference>
<dbReference type="Gene3D" id="3.90.1150.10">
    <property type="entry name" value="Aspartate Aminotransferase, domain 1"/>
    <property type="match status" value="1"/>
</dbReference>
<keyword evidence="6 9" id="KW-0093">Biotin biosynthesis</keyword>
<dbReference type="Gene3D" id="3.40.640.10">
    <property type="entry name" value="Type I PLP-dependent aspartate aminotransferase-like (Major domain)"/>
    <property type="match status" value="1"/>
</dbReference>
<proteinExistence type="inferred from homology"/>
<dbReference type="GO" id="GO:0004015">
    <property type="term" value="F:adenosylmethionine-8-amino-7-oxononanoate transaminase activity"/>
    <property type="evidence" value="ECO:0007669"/>
    <property type="project" value="UniProtKB-EC"/>
</dbReference>
<reference evidence="10 11" key="1">
    <citation type="submission" date="2024-03" db="EMBL/GenBank/DDBJ databases">
        <title>High-quality draft genome sequence of Oceanobacter sp. wDCs-4.</title>
        <authorList>
            <person name="Dong C."/>
        </authorList>
    </citation>
    <scope>NUCLEOTIDE SEQUENCE [LARGE SCALE GENOMIC DNA]</scope>
    <source>
        <strain evidence="11">wDCs-4</strain>
    </source>
</reference>
<evidence type="ECO:0000313" key="10">
    <source>
        <dbReference type="EMBL" id="MFK4753720.1"/>
    </source>
</evidence>
<dbReference type="Proteomes" id="UP001620597">
    <property type="component" value="Unassembled WGS sequence"/>
</dbReference>
<dbReference type="PANTHER" id="PTHR42684:SF17">
    <property type="entry name" value="ADENOSYLMETHIONINE-8-AMINO-7-OXONONANOATE AMINOTRANSFERASE"/>
    <property type="match status" value="1"/>
</dbReference>
<dbReference type="SUPFAM" id="SSF53383">
    <property type="entry name" value="PLP-dependent transferases"/>
    <property type="match status" value="1"/>
</dbReference>
<comment type="pathway">
    <text evidence="2 9">Cofactor biosynthesis; biotin biosynthesis; 7,8-diaminononanoate from 8-amino-7-oxononanoate (SAM route): step 1/1.</text>
</comment>
<keyword evidence="11" id="KW-1185">Reference proteome</keyword>
<keyword evidence="9" id="KW-0963">Cytoplasm</keyword>
<evidence type="ECO:0000256" key="7">
    <source>
        <dbReference type="ARBA" id="ARBA00022898"/>
    </source>
</evidence>
<feature type="site" description="Participates in the substrate recognition with KAPA and in a stacking interaction with the adenine ring of SAM" evidence="9">
    <location>
        <position position="31"/>
    </location>
</feature>
<dbReference type="EMBL" id="JBBKTX010000019">
    <property type="protein sequence ID" value="MFK4753720.1"/>
    <property type="molecule type" value="Genomic_DNA"/>
</dbReference>
<comment type="caution">
    <text evidence="10">The sequence shown here is derived from an EMBL/GenBank/DDBJ whole genome shotgun (WGS) entry which is preliminary data.</text>
</comment>
<dbReference type="NCBIfam" id="TIGR00508">
    <property type="entry name" value="bioA"/>
    <property type="match status" value="1"/>
</dbReference>
<feature type="binding site" evidence="9">
    <location>
        <begin position="340"/>
        <end position="341"/>
    </location>
    <ligand>
        <name>pyridoxal 5'-phosphate</name>
        <dbReference type="ChEBI" id="CHEBI:597326"/>
    </ligand>
</feature>
<dbReference type="NCBIfam" id="NF005940">
    <property type="entry name" value="PRK07986.1"/>
    <property type="match status" value="1"/>
</dbReference>
<name>A0ABW8NL64_9GAMM</name>
<comment type="catalytic activity">
    <reaction evidence="8 9">
        <text>(8S)-8-amino-7-oxononanoate + S-adenosyl-L-methionine = S-adenosyl-4-methylsulfanyl-2-oxobutanoate + (7R,8S)-7,8-diammoniononanoate</text>
        <dbReference type="Rhea" id="RHEA:16861"/>
        <dbReference type="ChEBI" id="CHEBI:16490"/>
        <dbReference type="ChEBI" id="CHEBI:59789"/>
        <dbReference type="ChEBI" id="CHEBI:149468"/>
        <dbReference type="ChEBI" id="CHEBI:149469"/>
        <dbReference type="EC" id="2.6.1.62"/>
    </reaction>
</comment>
<evidence type="ECO:0000256" key="8">
    <source>
        <dbReference type="ARBA" id="ARBA00048449"/>
    </source>
</evidence>
<feature type="binding site" evidence="9">
    <location>
        <position position="277"/>
    </location>
    <ligand>
        <name>pyridoxal 5'-phosphate</name>
        <dbReference type="ChEBI" id="CHEBI:597326"/>
    </ligand>
</feature>
<comment type="subcellular location">
    <subcellularLocation>
        <location evidence="9">Cytoplasm</location>
    </subcellularLocation>
</comment>
<keyword evidence="4 9" id="KW-0808">Transferase</keyword>
<dbReference type="EC" id="2.6.1.62" evidence="9"/>
<feature type="binding site" evidence="9">
    <location>
        <position position="306"/>
    </location>
    <ligand>
        <name>substrate</name>
    </ligand>
</feature>
<feature type="binding site" evidence="9">
    <location>
        <position position="339"/>
    </location>
    <ligand>
        <name>substrate</name>
    </ligand>
</feature>
<evidence type="ECO:0000256" key="1">
    <source>
        <dbReference type="ARBA" id="ARBA00001933"/>
    </source>
</evidence>
<keyword evidence="5 9" id="KW-0949">S-adenosyl-L-methionine</keyword>
<comment type="subunit">
    <text evidence="9">Homodimer.</text>
</comment>
<feature type="binding site" evidence="9">
    <location>
        <position position="159"/>
    </location>
    <ligand>
        <name>substrate</name>
    </ligand>
</feature>
<feature type="binding site" evidence="9">
    <location>
        <position position="66"/>
    </location>
    <ligand>
        <name>substrate</name>
    </ligand>
</feature>
<protein>
    <recommendedName>
        <fullName evidence="9">Adenosylmethionine-8-amino-7-oxononanoate aminotransferase</fullName>
        <ecNumber evidence="9">2.6.1.62</ecNumber>
    </recommendedName>
    <alternativeName>
        <fullName evidence="9">7,8-diamino-pelargonic acid aminotransferase</fullName>
        <shortName evidence="9">DAPA AT</shortName>
        <shortName evidence="9">DAPA aminotransferase</shortName>
    </alternativeName>
    <alternativeName>
        <fullName evidence="9">7,8-diaminononanoate synthase</fullName>
        <shortName evidence="9">DANS</shortName>
    </alternativeName>
    <alternativeName>
        <fullName evidence="9">Diaminopelargonic acid synthase</fullName>
    </alternativeName>
</protein>
<feature type="modified residue" description="N6-(pyridoxal phosphate)lysine" evidence="9">
    <location>
        <position position="306"/>
    </location>
</feature>
<sequence>MTGHDHQAAKPWSESALTDTEFDRHHLWHPYSSMTTPSPVWQVASASGVRLRLRDGRELIDGMASWWCAVHGYNHPRLNQAATEQLDSMAHVMFGGLTHGPAIALGRRLVALTPPGLDKVFLADSGSVAVEVAMKMAIQYQQARGKPEKQRLLALQRGYHGDTMGAMSVCDPQRGMHHLFAGVLTAQHFVREPQAVFPRTGPLQHEPLQHDQPRDDSILAADIAALRQALALHHQHLAALILEPVVQGAGGMRFYHPDYLRAARRLCDEFDVLLIADEIATGFGRTGKLFACEHAAITPDILCLGKALTGGYMTLSATLATTLVAETISQGDAGCFMHGPTFMGNPLACRVACESIDLLLESDWQTQVQRIEQQLEQGLTPLRGQAGIKDVRVLGAIGVVQLEQAANVAELQPLCVAQGIWVRPFADCVYVMPPFVMNNDDLATLTTGIQTALGQYLAAE</sequence>
<keyword evidence="7 9" id="KW-0663">Pyridoxal phosphate</keyword>
<dbReference type="InterPro" id="IPR015424">
    <property type="entry name" value="PyrdxlP-dep_Trfase"/>
</dbReference>
<dbReference type="HAMAP" id="MF_00834">
    <property type="entry name" value="BioA"/>
    <property type="match status" value="1"/>
</dbReference>
<accession>A0ABW8NL64</accession>
<dbReference type="InterPro" id="IPR015422">
    <property type="entry name" value="PyrdxlP-dep_Trfase_small"/>
</dbReference>
<evidence type="ECO:0000313" key="11">
    <source>
        <dbReference type="Proteomes" id="UP001620597"/>
    </source>
</evidence>
<dbReference type="PANTHER" id="PTHR42684">
    <property type="entry name" value="ADENOSYLMETHIONINE-8-AMINO-7-OXONONANOATE AMINOTRANSFERASE"/>
    <property type="match status" value="1"/>
</dbReference>
<feature type="binding site" evidence="9">
    <location>
        <begin position="126"/>
        <end position="127"/>
    </location>
    <ligand>
        <name>pyridoxal 5'-phosphate</name>
        <dbReference type="ChEBI" id="CHEBI:597326"/>
    </ligand>
</feature>
<dbReference type="InterPro" id="IPR049704">
    <property type="entry name" value="Aminotrans_3_PPA_site"/>
</dbReference>
<dbReference type="NCBIfam" id="NF004624">
    <property type="entry name" value="PRK05964.1"/>
    <property type="match status" value="1"/>
</dbReference>
<evidence type="ECO:0000256" key="4">
    <source>
        <dbReference type="ARBA" id="ARBA00022679"/>
    </source>
</evidence>
<evidence type="ECO:0000256" key="2">
    <source>
        <dbReference type="ARBA" id="ARBA00005063"/>
    </source>
</evidence>